<dbReference type="KEGG" id="gfm:Enr17x_06190"/>
<sequence length="177" mass="19998">MNKPPDHLQQRMSKTAIAALKWNAAAIMSHFQSQQGTSLLAGTTCPSLQFTAMDARLFELCSVSDNLMNEVSRPEPATSGFTPLHDIAQEMIRLNNRIMKSLIDCVPSVSCRRNTIHPMRSAPSWIIHFCGRLQTDTLRAKIQSMQETSVSSATEEEYNFRRETTRQRVFHEKGNAD</sequence>
<reference evidence="1 2" key="1">
    <citation type="submission" date="2019-03" db="EMBL/GenBank/DDBJ databases">
        <title>Deep-cultivation of Planctomycetes and their phenomic and genomic characterization uncovers novel biology.</title>
        <authorList>
            <person name="Wiegand S."/>
            <person name="Jogler M."/>
            <person name="Boedeker C."/>
            <person name="Pinto D."/>
            <person name="Vollmers J."/>
            <person name="Rivas-Marin E."/>
            <person name="Kohn T."/>
            <person name="Peeters S.H."/>
            <person name="Heuer A."/>
            <person name="Rast P."/>
            <person name="Oberbeckmann S."/>
            <person name="Bunk B."/>
            <person name="Jeske O."/>
            <person name="Meyerdierks A."/>
            <person name="Storesund J.E."/>
            <person name="Kallscheuer N."/>
            <person name="Luecker S."/>
            <person name="Lage O.M."/>
            <person name="Pohl T."/>
            <person name="Merkel B.J."/>
            <person name="Hornburger P."/>
            <person name="Mueller R.-W."/>
            <person name="Bruemmer F."/>
            <person name="Labrenz M."/>
            <person name="Spormann A.M."/>
            <person name="Op den Camp H."/>
            <person name="Overmann J."/>
            <person name="Amann R."/>
            <person name="Jetten M.S.M."/>
            <person name="Mascher T."/>
            <person name="Medema M.H."/>
            <person name="Devos D.P."/>
            <person name="Kaster A.-K."/>
            <person name="Ovreas L."/>
            <person name="Rohde M."/>
            <person name="Galperin M.Y."/>
            <person name="Jogler C."/>
        </authorList>
    </citation>
    <scope>NUCLEOTIDE SEQUENCE [LARGE SCALE GENOMIC DNA]</scope>
    <source>
        <strain evidence="1 2">Enr17</strain>
    </source>
</reference>
<accession>A0A518I668</accession>
<dbReference type="EMBL" id="CP037452">
    <property type="protein sequence ID" value="QDV48606.1"/>
    <property type="molecule type" value="Genomic_DNA"/>
</dbReference>
<evidence type="ECO:0000313" key="1">
    <source>
        <dbReference type="EMBL" id="QDV48606.1"/>
    </source>
</evidence>
<evidence type="ECO:0000313" key="2">
    <source>
        <dbReference type="Proteomes" id="UP000318313"/>
    </source>
</evidence>
<organism evidence="1 2">
    <name type="scientific">Gimesia fumaroli</name>
    <dbReference type="NCBI Taxonomy" id="2527976"/>
    <lineage>
        <taxon>Bacteria</taxon>
        <taxon>Pseudomonadati</taxon>
        <taxon>Planctomycetota</taxon>
        <taxon>Planctomycetia</taxon>
        <taxon>Planctomycetales</taxon>
        <taxon>Planctomycetaceae</taxon>
        <taxon>Gimesia</taxon>
    </lineage>
</organism>
<protein>
    <submittedName>
        <fullName evidence="1">Uncharacterized protein</fullName>
    </submittedName>
</protein>
<keyword evidence="2" id="KW-1185">Reference proteome</keyword>
<proteinExistence type="predicted"/>
<dbReference type="AlphaFoldDB" id="A0A518I668"/>
<dbReference type="Proteomes" id="UP000318313">
    <property type="component" value="Chromosome"/>
</dbReference>
<name>A0A518I668_9PLAN</name>
<gene>
    <name evidence="1" type="ORF">Enr17x_06190</name>
</gene>